<dbReference type="Pfam" id="PF17200">
    <property type="entry name" value="sCache_2"/>
    <property type="match status" value="1"/>
</dbReference>
<evidence type="ECO:0000256" key="6">
    <source>
        <dbReference type="ARBA" id="ARBA00023224"/>
    </source>
</evidence>
<dbReference type="PANTHER" id="PTHR32089:SF112">
    <property type="entry name" value="LYSOZYME-LIKE PROTEIN-RELATED"/>
    <property type="match status" value="1"/>
</dbReference>
<feature type="coiled-coil region" evidence="9">
    <location>
        <begin position="455"/>
        <end position="489"/>
    </location>
</feature>
<dbReference type="Pfam" id="PF00015">
    <property type="entry name" value="MCPsignal"/>
    <property type="match status" value="1"/>
</dbReference>
<keyword evidence="14" id="KW-1185">Reference proteome</keyword>
<dbReference type="CDD" id="cd06225">
    <property type="entry name" value="HAMP"/>
    <property type="match status" value="1"/>
</dbReference>
<dbReference type="InterPro" id="IPR033480">
    <property type="entry name" value="sCache_2"/>
</dbReference>
<dbReference type="Proteomes" id="UP000181899">
    <property type="component" value="Unassembled WGS sequence"/>
</dbReference>
<evidence type="ECO:0000256" key="7">
    <source>
        <dbReference type="ARBA" id="ARBA00029447"/>
    </source>
</evidence>
<dbReference type="GO" id="GO:0005886">
    <property type="term" value="C:plasma membrane"/>
    <property type="evidence" value="ECO:0007669"/>
    <property type="project" value="UniProtKB-SubCell"/>
</dbReference>
<evidence type="ECO:0000313" key="13">
    <source>
        <dbReference type="EMBL" id="SFN71149.1"/>
    </source>
</evidence>
<dbReference type="Gene3D" id="3.30.450.20">
    <property type="entry name" value="PAS domain"/>
    <property type="match status" value="1"/>
</dbReference>
<accession>A0A1I5B9H1</accession>
<organism evidence="13 14">
    <name type="scientific">Proteiniclasticum ruminis</name>
    <dbReference type="NCBI Taxonomy" id="398199"/>
    <lineage>
        <taxon>Bacteria</taxon>
        <taxon>Bacillati</taxon>
        <taxon>Bacillota</taxon>
        <taxon>Clostridia</taxon>
        <taxon>Eubacteriales</taxon>
        <taxon>Clostridiaceae</taxon>
        <taxon>Proteiniclasticum</taxon>
    </lineage>
</organism>
<keyword evidence="4 10" id="KW-1133">Transmembrane helix</keyword>
<dbReference type="SMART" id="SM00283">
    <property type="entry name" value="MA"/>
    <property type="match status" value="1"/>
</dbReference>
<keyword evidence="3 10" id="KW-0812">Transmembrane</keyword>
<dbReference type="PRINTS" id="PR00260">
    <property type="entry name" value="CHEMTRNSDUCR"/>
</dbReference>
<reference evidence="13 14" key="1">
    <citation type="submission" date="2016-10" db="EMBL/GenBank/DDBJ databases">
        <authorList>
            <person name="de Groot N.N."/>
        </authorList>
    </citation>
    <scope>NUCLEOTIDE SEQUENCE [LARGE SCALE GENOMIC DNA]</scope>
    <source>
        <strain evidence="13 14">ML2</strain>
    </source>
</reference>
<feature type="domain" description="HAMP" evidence="12">
    <location>
        <begin position="221"/>
        <end position="274"/>
    </location>
</feature>
<name>A0A1I5B9H1_9CLOT</name>
<dbReference type="Gene3D" id="1.10.287.950">
    <property type="entry name" value="Methyl-accepting chemotaxis protein"/>
    <property type="match status" value="1"/>
</dbReference>
<dbReference type="PROSITE" id="PS50885">
    <property type="entry name" value="HAMP"/>
    <property type="match status" value="1"/>
</dbReference>
<evidence type="ECO:0000256" key="9">
    <source>
        <dbReference type="SAM" id="Coils"/>
    </source>
</evidence>
<dbReference type="CDD" id="cd11386">
    <property type="entry name" value="MCP_signal"/>
    <property type="match status" value="1"/>
</dbReference>
<evidence type="ECO:0000256" key="5">
    <source>
        <dbReference type="ARBA" id="ARBA00023136"/>
    </source>
</evidence>
<dbReference type="InterPro" id="IPR004090">
    <property type="entry name" value="Chemotax_Me-accpt_rcpt"/>
</dbReference>
<evidence type="ECO:0000259" key="12">
    <source>
        <dbReference type="PROSITE" id="PS50885"/>
    </source>
</evidence>
<dbReference type="PANTHER" id="PTHR32089">
    <property type="entry name" value="METHYL-ACCEPTING CHEMOTAXIS PROTEIN MCPB"/>
    <property type="match status" value="1"/>
</dbReference>
<evidence type="ECO:0000259" key="11">
    <source>
        <dbReference type="PROSITE" id="PS50111"/>
    </source>
</evidence>
<comment type="subcellular location">
    <subcellularLocation>
        <location evidence="1">Cell membrane</location>
        <topology evidence="1">Multi-pass membrane protein</topology>
    </subcellularLocation>
</comment>
<keyword evidence="6 8" id="KW-0807">Transducer</keyword>
<keyword evidence="5 10" id="KW-0472">Membrane</keyword>
<dbReference type="AlphaFoldDB" id="A0A1I5B9H1"/>
<protein>
    <submittedName>
        <fullName evidence="13">Methyl-accepting chemotaxis sensory transducer with Cache sensor</fullName>
    </submittedName>
</protein>
<dbReference type="RefSeq" id="WP_177213485.1">
    <property type="nucleotide sequence ID" value="NZ_FOVK01000004.1"/>
</dbReference>
<dbReference type="PROSITE" id="PS50111">
    <property type="entry name" value="CHEMOTAXIS_TRANSDUC_2"/>
    <property type="match status" value="1"/>
</dbReference>
<dbReference type="SUPFAM" id="SSF58104">
    <property type="entry name" value="Methyl-accepting chemotaxis protein (MCP) signaling domain"/>
    <property type="match status" value="1"/>
</dbReference>
<evidence type="ECO:0000313" key="14">
    <source>
        <dbReference type="Proteomes" id="UP000181899"/>
    </source>
</evidence>
<feature type="domain" description="Methyl-accepting transducer" evidence="11">
    <location>
        <begin position="293"/>
        <end position="543"/>
    </location>
</feature>
<evidence type="ECO:0000256" key="4">
    <source>
        <dbReference type="ARBA" id="ARBA00022989"/>
    </source>
</evidence>
<dbReference type="GO" id="GO:0006935">
    <property type="term" value="P:chemotaxis"/>
    <property type="evidence" value="ECO:0007669"/>
    <property type="project" value="InterPro"/>
</dbReference>
<feature type="transmembrane region" description="Helical" evidence="10">
    <location>
        <begin position="197"/>
        <end position="220"/>
    </location>
</feature>
<proteinExistence type="inferred from homology"/>
<dbReference type="Pfam" id="PF00672">
    <property type="entry name" value="HAMP"/>
    <property type="match status" value="1"/>
</dbReference>
<dbReference type="SMART" id="SM00304">
    <property type="entry name" value="HAMP"/>
    <property type="match status" value="1"/>
</dbReference>
<evidence type="ECO:0000256" key="2">
    <source>
        <dbReference type="ARBA" id="ARBA00022475"/>
    </source>
</evidence>
<keyword evidence="9" id="KW-0175">Coiled coil</keyword>
<evidence type="ECO:0000256" key="10">
    <source>
        <dbReference type="SAM" id="Phobius"/>
    </source>
</evidence>
<dbReference type="InterPro" id="IPR004089">
    <property type="entry name" value="MCPsignal_dom"/>
</dbReference>
<dbReference type="GO" id="GO:0007165">
    <property type="term" value="P:signal transduction"/>
    <property type="evidence" value="ECO:0007669"/>
    <property type="project" value="UniProtKB-KW"/>
</dbReference>
<evidence type="ECO:0000256" key="8">
    <source>
        <dbReference type="PROSITE-ProRule" id="PRU00284"/>
    </source>
</evidence>
<dbReference type="SMART" id="SM01049">
    <property type="entry name" value="Cache_2"/>
    <property type="match status" value="1"/>
</dbReference>
<gene>
    <name evidence="13" type="ORF">SAMN04488695_10475</name>
</gene>
<dbReference type="GO" id="GO:0004888">
    <property type="term" value="F:transmembrane signaling receptor activity"/>
    <property type="evidence" value="ECO:0007669"/>
    <property type="project" value="InterPro"/>
</dbReference>
<dbReference type="Gene3D" id="6.10.340.10">
    <property type="match status" value="1"/>
</dbReference>
<evidence type="ECO:0000256" key="3">
    <source>
        <dbReference type="ARBA" id="ARBA00022692"/>
    </source>
</evidence>
<keyword evidence="2" id="KW-1003">Cell membrane</keyword>
<evidence type="ECO:0000256" key="1">
    <source>
        <dbReference type="ARBA" id="ARBA00004651"/>
    </source>
</evidence>
<dbReference type="InterPro" id="IPR003660">
    <property type="entry name" value="HAMP_dom"/>
</dbReference>
<sequence>MFKKIRTKLVVITSILLLTPILILGITSYLSAKSELDKKGEALLKNGVRQVMQLIEVKKGEAERGEITEEEAKEYVRVLLLGEKNSEGKRPIRREIDLGKSGYFIAYTSKGLEAMHPSLEGQDVWEVEEKGGTGFKFVQEQIKIGMNGGGFLRYAWTLPNSEKIGYKISYQEYDKDWDWVVSASAYEEDFNEGAENILMLIGIVLSVSSVLGLLVIVLLANNITKPIQAIASSIKKMSEKDLDLVEVQVKSRDEIRVLGDSYNRLLQNLRGLVGTMQNTSGSVAELSGNLLDITKQSTRALNEVTQTIQEVAEAVSEESAMTEQGAVMAEDLAGSIEEVAEKTKSVEKLSKETEKESREGLSAVENLIAVTGKSNEATRKIAEVISKVEDSTKHISVFTSTITGIADQTNLLALNASIEAARAGEVGRGFAVVAEEIRKLAEQSSHSVHEIRDLISEIERQSSQSSESLKELETAMKEQNESVVFTKDKFTSIERGIRSVVDVLSGIQKDVETMNLKKEKIVDAMTGISASTEEVSASTEEVSASTEEQLAGIEEINAQTDKLNELAKELEHLIKEFRL</sequence>
<dbReference type="EMBL" id="FOVK01000004">
    <property type="protein sequence ID" value="SFN71149.1"/>
    <property type="molecule type" value="Genomic_DNA"/>
</dbReference>
<comment type="similarity">
    <text evidence="7">Belongs to the methyl-accepting chemotaxis (MCP) protein family.</text>
</comment>